<sequence length="81" mass="8861">MYDGVSNPVPALESDSKTRLLLLFRPTAPGDQSPWQAGEDNEMLLSSIRALIFTAVHGTFRCSAVSLLGIQKRSSVPVFRL</sequence>
<protein>
    <submittedName>
        <fullName evidence="1">Uncharacterized protein</fullName>
    </submittedName>
</protein>
<dbReference type="Proteomes" id="UP000606974">
    <property type="component" value="Unassembled WGS sequence"/>
</dbReference>
<keyword evidence="2" id="KW-1185">Reference proteome</keyword>
<dbReference type="EMBL" id="JAACFV010000014">
    <property type="protein sequence ID" value="KAF7512131.1"/>
    <property type="molecule type" value="Genomic_DNA"/>
</dbReference>
<dbReference type="AlphaFoldDB" id="A0A8H7AS09"/>
<gene>
    <name evidence="1" type="ORF">GJ744_002293</name>
</gene>
<name>A0A8H7AS09_9EURO</name>
<comment type="caution">
    <text evidence="1">The sequence shown here is derived from an EMBL/GenBank/DDBJ whole genome shotgun (WGS) entry which is preliminary data.</text>
</comment>
<accession>A0A8H7AS09</accession>
<organism evidence="1 2">
    <name type="scientific">Endocarpon pusillum</name>
    <dbReference type="NCBI Taxonomy" id="364733"/>
    <lineage>
        <taxon>Eukaryota</taxon>
        <taxon>Fungi</taxon>
        <taxon>Dikarya</taxon>
        <taxon>Ascomycota</taxon>
        <taxon>Pezizomycotina</taxon>
        <taxon>Eurotiomycetes</taxon>
        <taxon>Chaetothyriomycetidae</taxon>
        <taxon>Verrucariales</taxon>
        <taxon>Verrucariaceae</taxon>
        <taxon>Endocarpon</taxon>
    </lineage>
</organism>
<reference evidence="1" key="1">
    <citation type="submission" date="2020-02" db="EMBL/GenBank/DDBJ databases">
        <authorList>
            <person name="Palmer J.M."/>
        </authorList>
    </citation>
    <scope>NUCLEOTIDE SEQUENCE</scope>
    <source>
        <strain evidence="1">EPUS1.4</strain>
        <tissue evidence="1">Thallus</tissue>
    </source>
</reference>
<evidence type="ECO:0000313" key="2">
    <source>
        <dbReference type="Proteomes" id="UP000606974"/>
    </source>
</evidence>
<proteinExistence type="predicted"/>
<evidence type="ECO:0000313" key="1">
    <source>
        <dbReference type="EMBL" id="KAF7512131.1"/>
    </source>
</evidence>